<dbReference type="RefSeq" id="XP_005845660.1">
    <property type="nucleotide sequence ID" value="XM_005845598.1"/>
</dbReference>
<dbReference type="Proteomes" id="UP000008141">
    <property type="component" value="Unassembled WGS sequence"/>
</dbReference>
<reference evidence="6 7" key="1">
    <citation type="journal article" date="2010" name="Plant Cell">
        <title>The Chlorella variabilis NC64A genome reveals adaptation to photosymbiosis, coevolution with viruses, and cryptic sex.</title>
        <authorList>
            <person name="Blanc G."/>
            <person name="Duncan G."/>
            <person name="Agarkova I."/>
            <person name="Borodovsky M."/>
            <person name="Gurnon J."/>
            <person name="Kuo A."/>
            <person name="Lindquist E."/>
            <person name="Lucas S."/>
            <person name="Pangilinan J."/>
            <person name="Polle J."/>
            <person name="Salamov A."/>
            <person name="Terry A."/>
            <person name="Yamada T."/>
            <person name="Dunigan D.D."/>
            <person name="Grigoriev I.V."/>
            <person name="Claverie J.M."/>
            <person name="Van Etten J.L."/>
        </authorList>
    </citation>
    <scope>NUCLEOTIDE SEQUENCE [LARGE SCALE GENOMIC DNA]</scope>
    <source>
        <strain evidence="6 7">NC64A</strain>
    </source>
</reference>
<name>E1ZKW4_CHLVA</name>
<feature type="compositionally biased region" description="Gly residues" evidence="4">
    <location>
        <begin position="363"/>
        <end position="373"/>
    </location>
</feature>
<dbReference type="PANTHER" id="PTHR31874:SF1">
    <property type="entry name" value="ZINC FINGER PROTEIN CONSTANS-LIKE 6"/>
    <property type="match status" value="1"/>
</dbReference>
<evidence type="ECO:0000256" key="2">
    <source>
        <dbReference type="ARBA" id="ARBA00023242"/>
    </source>
</evidence>
<feature type="region of interest" description="Disordered" evidence="4">
    <location>
        <begin position="64"/>
        <end position="150"/>
    </location>
</feature>
<evidence type="ECO:0000313" key="6">
    <source>
        <dbReference type="EMBL" id="EFN53558.1"/>
    </source>
</evidence>
<dbReference type="PROSITE" id="PS51017">
    <property type="entry name" value="CCT"/>
    <property type="match status" value="1"/>
</dbReference>
<feature type="region of interest" description="Disordered" evidence="4">
    <location>
        <begin position="329"/>
        <end position="407"/>
    </location>
</feature>
<feature type="compositionally biased region" description="Low complexity" evidence="4">
    <location>
        <begin position="97"/>
        <end position="140"/>
    </location>
</feature>
<dbReference type="GO" id="GO:0006355">
    <property type="term" value="P:regulation of DNA-templated transcription"/>
    <property type="evidence" value="ECO:0007669"/>
    <property type="project" value="TreeGrafter"/>
</dbReference>
<sequence length="541" mass="54298">MTSHSLQASSHSLQAPFVPAGYLIKEEEEEEEMFYSAPGRGEPDDLGDLMQEMREGAAWVEGLAMDCELPSGSSPFGSSPSATPLPPPPPSRLGMCAADVPGSAAPPSADAGPSPFPLPEFAQKQPAEQQQHAAAAAAAQREAEEQEAPLQPSMAAKLMHPGAARGGRLGGAASGALPLTQSGHMIPVSLPGVGCEGESEPQPLPAMAGGAGLGAPPPRAPQQGSWLPPPLPYHCCPGASPSPQPPGAAAAATMQAAAFYGQQPPQQPQARPGASPSLAGFQTAPPAFFHQQQGMAHLVPQDAAGYDMAQLLSGVPQGASFQVPAMLMTVPQPNSSGGGSGDGSDGTKVRMRSSFDGNSGNDSGSGGRGGCGGTAAADAGGAAGGRGPRPSASGGAAGGGGSYCDAPSESSDVVPDCGFLPSGPFGMIMPPMGMPAGCLPDGSAFAGFPPMPAPSAFYGADSPAAQTARLARQRSLERYRQKKARRGFGKKIRYQARKVNADKRPRVKGRFVKADEGAAILAAAAASAGAVPTGEPSICSD</sequence>
<dbReference type="AlphaFoldDB" id="E1ZKW4"/>
<dbReference type="EMBL" id="GL433851">
    <property type="protein sequence ID" value="EFN53558.1"/>
    <property type="molecule type" value="Genomic_DNA"/>
</dbReference>
<keyword evidence="2 3" id="KW-0539">Nucleus</keyword>
<evidence type="ECO:0000313" key="7">
    <source>
        <dbReference type="Proteomes" id="UP000008141"/>
    </source>
</evidence>
<feature type="domain" description="CCT" evidence="5">
    <location>
        <begin position="472"/>
        <end position="514"/>
    </location>
</feature>
<dbReference type="KEGG" id="cvr:CHLNCDRAFT_136706"/>
<feature type="compositionally biased region" description="Low complexity" evidence="4">
    <location>
        <begin position="261"/>
        <end position="276"/>
    </location>
</feature>
<comment type="subcellular location">
    <subcellularLocation>
        <location evidence="1 3">Nucleus</location>
    </subcellularLocation>
</comment>
<dbReference type="InterPro" id="IPR010402">
    <property type="entry name" value="CCT_domain"/>
</dbReference>
<dbReference type="InterPro" id="IPR052453">
    <property type="entry name" value="CONSTANS-like_ZF"/>
</dbReference>
<proteinExistence type="predicted"/>
<dbReference type="GeneID" id="17353026"/>
<dbReference type="eggNOG" id="KOG1601">
    <property type="taxonomic scope" value="Eukaryota"/>
</dbReference>
<dbReference type="OrthoDB" id="153872at2759"/>
<feature type="compositionally biased region" description="Low complexity" evidence="4">
    <location>
        <begin position="70"/>
        <end position="82"/>
    </location>
</feature>
<gene>
    <name evidence="6" type="ORF">CHLNCDRAFT_136706</name>
</gene>
<accession>E1ZKW4</accession>
<keyword evidence="7" id="KW-1185">Reference proteome</keyword>
<evidence type="ECO:0000256" key="3">
    <source>
        <dbReference type="PROSITE-ProRule" id="PRU00357"/>
    </source>
</evidence>
<evidence type="ECO:0000256" key="4">
    <source>
        <dbReference type="SAM" id="MobiDB-lite"/>
    </source>
</evidence>
<dbReference type="PANTHER" id="PTHR31874">
    <property type="entry name" value="CCT MOTIF FAMILY PROTEIN, EXPRESSED"/>
    <property type="match status" value="1"/>
</dbReference>
<evidence type="ECO:0000256" key="1">
    <source>
        <dbReference type="ARBA" id="ARBA00004123"/>
    </source>
</evidence>
<organism evidence="7">
    <name type="scientific">Chlorella variabilis</name>
    <name type="common">Green alga</name>
    <dbReference type="NCBI Taxonomy" id="554065"/>
    <lineage>
        <taxon>Eukaryota</taxon>
        <taxon>Viridiplantae</taxon>
        <taxon>Chlorophyta</taxon>
        <taxon>core chlorophytes</taxon>
        <taxon>Trebouxiophyceae</taxon>
        <taxon>Chlorellales</taxon>
        <taxon>Chlorellaceae</taxon>
        <taxon>Chlorella clade</taxon>
        <taxon>Chlorella</taxon>
    </lineage>
</organism>
<dbReference type="Pfam" id="PF06203">
    <property type="entry name" value="CCT"/>
    <property type="match status" value="1"/>
</dbReference>
<feature type="region of interest" description="Disordered" evidence="4">
    <location>
        <begin position="261"/>
        <end position="282"/>
    </location>
</feature>
<evidence type="ECO:0000259" key="5">
    <source>
        <dbReference type="PROSITE" id="PS51017"/>
    </source>
</evidence>
<feature type="region of interest" description="Disordered" evidence="4">
    <location>
        <begin position="194"/>
        <end position="222"/>
    </location>
</feature>
<protein>
    <submittedName>
        <fullName evidence="6">Expressed protein</fullName>
    </submittedName>
</protein>
<dbReference type="InParanoid" id="E1ZKW4"/>
<dbReference type="GO" id="GO:0005634">
    <property type="term" value="C:nucleus"/>
    <property type="evidence" value="ECO:0007669"/>
    <property type="project" value="UniProtKB-SubCell"/>
</dbReference>